<evidence type="ECO:0000256" key="1">
    <source>
        <dbReference type="SAM" id="MobiDB-lite"/>
    </source>
</evidence>
<reference evidence="2 3" key="1">
    <citation type="submission" date="2016-10" db="EMBL/GenBank/DDBJ databases">
        <authorList>
            <person name="de Groot N.N."/>
        </authorList>
    </citation>
    <scope>NUCLEOTIDE SEQUENCE [LARGE SCALE GENOMIC DNA]</scope>
    <source>
        <strain evidence="2 3">KPR-7B</strain>
    </source>
</reference>
<feature type="region of interest" description="Disordered" evidence="1">
    <location>
        <begin position="121"/>
        <end position="142"/>
    </location>
</feature>
<feature type="compositionally biased region" description="Basic residues" evidence="1">
    <location>
        <begin position="126"/>
        <end position="138"/>
    </location>
</feature>
<gene>
    <name evidence="2" type="ORF">SAMN04487766_11835</name>
</gene>
<dbReference type="AlphaFoldDB" id="A0A1G9ZKV9"/>
<accession>A0A1G9ZKV9</accession>
<name>A0A1G9ZKV9_9ACTO</name>
<sequence length="317" mass="34229">MNRGAAPWGPDGQPEQLISEEERRFTTSGEIAARLGVPRPAASQVLDRGQALLQPEFAATEAPFRSGLLDASKTSLVVRRLQDADAEVAAAVQERILPRAPRRTASQLSRDIDRELAALEPGGVSSRRKRNVTRRHVARPREAGEGVHEMRLLLPNLDAFLLDATLDAIAASARAAGDQRTLSQLRADAITGMTLRTLQGSQHVACRNTADTDDADYDDTGGTAPGAAPADVATFGRAGLMPDGVPLAGAAGGAQWPGGAGPPLVDPHRHRPRVPATRNQRQRRCHRPVRRAVARRPRSRLQREKSARQARESRAHH</sequence>
<protein>
    <recommendedName>
        <fullName evidence="4">DUF222 domain-containing protein</fullName>
    </recommendedName>
</protein>
<feature type="compositionally biased region" description="Basic and acidic residues" evidence="1">
    <location>
        <begin position="301"/>
        <end position="317"/>
    </location>
</feature>
<dbReference type="EMBL" id="FNHU01000018">
    <property type="protein sequence ID" value="SDN21968.1"/>
    <property type="molecule type" value="Genomic_DNA"/>
</dbReference>
<feature type="region of interest" description="Disordered" evidence="1">
    <location>
        <begin position="250"/>
        <end position="317"/>
    </location>
</feature>
<dbReference type="RefSeq" id="WP_143008972.1">
    <property type="nucleotide sequence ID" value="NZ_FNHU01000018.1"/>
</dbReference>
<proteinExistence type="predicted"/>
<feature type="compositionally biased region" description="Basic residues" evidence="1">
    <location>
        <begin position="280"/>
        <end position="300"/>
    </location>
</feature>
<evidence type="ECO:0000313" key="2">
    <source>
        <dbReference type="EMBL" id="SDN21968.1"/>
    </source>
</evidence>
<feature type="compositionally biased region" description="Gly residues" evidence="1">
    <location>
        <begin position="250"/>
        <end position="261"/>
    </location>
</feature>
<evidence type="ECO:0008006" key="4">
    <source>
        <dbReference type="Google" id="ProtNLM"/>
    </source>
</evidence>
<dbReference type="Proteomes" id="UP000199671">
    <property type="component" value="Unassembled WGS sequence"/>
</dbReference>
<organism evidence="2 3">
    <name type="scientific">Actinomyces ruminicola</name>
    <dbReference type="NCBI Taxonomy" id="332524"/>
    <lineage>
        <taxon>Bacteria</taxon>
        <taxon>Bacillati</taxon>
        <taxon>Actinomycetota</taxon>
        <taxon>Actinomycetes</taxon>
        <taxon>Actinomycetales</taxon>
        <taxon>Actinomycetaceae</taxon>
        <taxon>Actinomyces</taxon>
    </lineage>
</organism>
<evidence type="ECO:0000313" key="3">
    <source>
        <dbReference type="Proteomes" id="UP000199671"/>
    </source>
</evidence>